<reference evidence="3" key="1">
    <citation type="submission" date="2025-08" db="UniProtKB">
        <authorList>
            <consortium name="RefSeq"/>
        </authorList>
    </citation>
    <scope>IDENTIFICATION</scope>
</reference>
<evidence type="ECO:0000256" key="1">
    <source>
        <dbReference type="SAM" id="MobiDB-lite"/>
    </source>
</evidence>
<dbReference type="RefSeq" id="XP_028022972.1">
    <property type="nucleotide sequence ID" value="XM_028167171.1"/>
</dbReference>
<dbReference type="GeneID" id="114238253"/>
<dbReference type="Proteomes" id="UP001652580">
    <property type="component" value="Chromosome X"/>
</dbReference>
<dbReference type="PANTHER" id="PTHR37876">
    <property type="entry name" value="PROTEIN GAR2-LIKE"/>
    <property type="match status" value="1"/>
</dbReference>
<protein>
    <submittedName>
        <fullName evidence="3">Uncharacterized protein CXorf51A-like</fullName>
    </submittedName>
</protein>
<keyword evidence="2" id="KW-1185">Reference proteome</keyword>
<name>A0A452CJ18_BALAC</name>
<sequence length="147" mass="16552">MIQTHPTEVCRKLPEPNTDMDPKPSSSKQGKMNETPYELSLPFHQYPIFISLIQCPFDLTLLSFQVLKTATTVRKPLQRSLSKKASEKAVNPTRQPKKAAGPTLFSCYHRLDETLNQNQNNAEQNQEAVQKQVLCSNTPPSEALVSQ</sequence>
<gene>
    <name evidence="3" type="primary">LOC114238253</name>
</gene>
<accession>A0A452CJ18</accession>
<proteinExistence type="predicted"/>
<organism evidence="2 3">
    <name type="scientific">Balaenoptera acutorostrata</name>
    <name type="common">Common minke whale</name>
    <name type="synonym">Balaena rostrata</name>
    <dbReference type="NCBI Taxonomy" id="9767"/>
    <lineage>
        <taxon>Eukaryota</taxon>
        <taxon>Metazoa</taxon>
        <taxon>Chordata</taxon>
        <taxon>Craniata</taxon>
        <taxon>Vertebrata</taxon>
        <taxon>Euteleostomi</taxon>
        <taxon>Mammalia</taxon>
        <taxon>Eutheria</taxon>
        <taxon>Laurasiatheria</taxon>
        <taxon>Artiodactyla</taxon>
        <taxon>Whippomorpha</taxon>
        <taxon>Cetacea</taxon>
        <taxon>Mysticeti</taxon>
        <taxon>Balaenopteridae</taxon>
        <taxon>Balaenoptera</taxon>
    </lineage>
</organism>
<dbReference type="InParanoid" id="A0A452CJ18"/>
<dbReference type="PANTHER" id="PTHR37876:SF1">
    <property type="entry name" value="SERINE_ARGININE REPETITIVE MATRIX PROTEIN 4-LIKE-RELATED"/>
    <property type="match status" value="1"/>
</dbReference>
<dbReference type="InterPro" id="IPR040433">
    <property type="entry name" value="Spermatid_TP"/>
</dbReference>
<dbReference type="AlphaFoldDB" id="A0A452CJ18"/>
<evidence type="ECO:0000313" key="3">
    <source>
        <dbReference type="RefSeq" id="XP_028022972.1"/>
    </source>
</evidence>
<feature type="region of interest" description="Disordered" evidence="1">
    <location>
        <begin position="1"/>
        <end position="34"/>
    </location>
</feature>
<evidence type="ECO:0000313" key="2">
    <source>
        <dbReference type="Proteomes" id="UP001652580"/>
    </source>
</evidence>
<feature type="region of interest" description="Disordered" evidence="1">
    <location>
        <begin position="75"/>
        <end position="103"/>
    </location>
</feature>